<sequence length="105" mass="12441">MLEDIKILLGIRDDKEDNILRIYIRKAITAIRYYLNNDKFTDEYIKDNFQDAIIELVSTAYRNKDNKNIKAYTEGKQSITYKDNTNFTITEDVANLLPMPYGRFF</sequence>
<evidence type="ECO:0000313" key="2">
    <source>
        <dbReference type="Proteomes" id="UP000462760"/>
    </source>
</evidence>
<organism evidence="1 2">
    <name type="scientific">Anaerosalibacter bizertensis</name>
    <dbReference type="NCBI Taxonomy" id="932217"/>
    <lineage>
        <taxon>Bacteria</taxon>
        <taxon>Bacillati</taxon>
        <taxon>Bacillota</taxon>
        <taxon>Tissierellia</taxon>
        <taxon>Tissierellales</taxon>
        <taxon>Sporanaerobacteraceae</taxon>
        <taxon>Anaerosalibacter</taxon>
    </lineage>
</organism>
<dbReference type="InterPro" id="IPR006450">
    <property type="entry name" value="Phage_HK97_gp6-like"/>
</dbReference>
<dbReference type="AlphaFoldDB" id="A0A844FI78"/>
<dbReference type="Gene3D" id="1.10.246.150">
    <property type="match status" value="1"/>
</dbReference>
<comment type="caution">
    <text evidence="1">The sequence shown here is derived from an EMBL/GenBank/DDBJ whole genome shotgun (WGS) entry which is preliminary data.</text>
</comment>
<name>A0A844FI78_9FIRM</name>
<evidence type="ECO:0000313" key="1">
    <source>
        <dbReference type="EMBL" id="MSS43787.1"/>
    </source>
</evidence>
<gene>
    <name evidence="1" type="ORF">FYJ27_08605</name>
</gene>
<dbReference type="Pfam" id="PF05135">
    <property type="entry name" value="Phage_connect_1"/>
    <property type="match status" value="1"/>
</dbReference>
<dbReference type="InterPro" id="IPR053746">
    <property type="entry name" value="Viral_HT_Connector_Assembly"/>
</dbReference>
<accession>A0A844FI78</accession>
<dbReference type="InterPro" id="IPR021146">
    <property type="entry name" value="Phage_gp6-like_head-tail"/>
</dbReference>
<protein>
    <submittedName>
        <fullName evidence="1">Phage head-tail connector protein</fullName>
    </submittedName>
</protein>
<proteinExistence type="predicted"/>
<dbReference type="EMBL" id="VULR01000011">
    <property type="protein sequence ID" value="MSS43787.1"/>
    <property type="molecule type" value="Genomic_DNA"/>
</dbReference>
<dbReference type="NCBIfam" id="TIGR01560">
    <property type="entry name" value="put_DNA_pack"/>
    <property type="match status" value="1"/>
</dbReference>
<reference evidence="1 2" key="1">
    <citation type="submission" date="2019-08" db="EMBL/GenBank/DDBJ databases">
        <title>In-depth cultivation of the pig gut microbiome towards novel bacterial diversity and tailored functional studies.</title>
        <authorList>
            <person name="Wylensek D."/>
            <person name="Hitch T.C.A."/>
            <person name="Clavel T."/>
        </authorList>
    </citation>
    <scope>NUCLEOTIDE SEQUENCE [LARGE SCALE GENOMIC DNA]</scope>
    <source>
        <strain evidence="1 2">Med78-601-WT-4W-RMD-3</strain>
    </source>
</reference>
<dbReference type="Proteomes" id="UP000462760">
    <property type="component" value="Unassembled WGS sequence"/>
</dbReference>